<organism evidence="3 4">
    <name type="scientific">Magnetovibrio blakemorei</name>
    <dbReference type="NCBI Taxonomy" id="28181"/>
    <lineage>
        <taxon>Bacteria</taxon>
        <taxon>Pseudomonadati</taxon>
        <taxon>Pseudomonadota</taxon>
        <taxon>Alphaproteobacteria</taxon>
        <taxon>Rhodospirillales</taxon>
        <taxon>Magnetovibrionaceae</taxon>
        <taxon>Magnetovibrio</taxon>
    </lineage>
</organism>
<name>A0A1E5Q8B5_9PROT</name>
<keyword evidence="1" id="KW-1133">Transmembrane helix</keyword>
<sequence length="193" mass="21560">MLRRAYDWTMTFSAHHNAMWALFVISFIESSVFPIPPDILLIPMILANREKAWKIAAVCTIGSVLGGMAGYGIGYFLFEQVGRPLLEFYGKADKFAEFQEMYNAWGAWVVGMAGLTPFPYKVITIASGVTALNIGTFVIASVLSRGARFFIEAWLLWYFGDPIREFIEKYLGILVTGGFIVLLGGFIALKYLV</sequence>
<keyword evidence="4" id="KW-1185">Reference proteome</keyword>
<dbReference type="OrthoDB" id="9810270at2"/>
<gene>
    <name evidence="3" type="ORF">BEN30_09275</name>
</gene>
<dbReference type="InterPro" id="IPR032816">
    <property type="entry name" value="VTT_dom"/>
</dbReference>
<evidence type="ECO:0000313" key="4">
    <source>
        <dbReference type="Proteomes" id="UP000095347"/>
    </source>
</evidence>
<accession>A0A1E5Q8B5</accession>
<feature type="transmembrane region" description="Helical" evidence="1">
    <location>
        <begin position="20"/>
        <end position="43"/>
    </location>
</feature>
<dbReference type="Proteomes" id="UP000095347">
    <property type="component" value="Unassembled WGS sequence"/>
</dbReference>
<dbReference type="EMBL" id="MCGG01000021">
    <property type="protein sequence ID" value="OEJ67603.1"/>
    <property type="molecule type" value="Genomic_DNA"/>
</dbReference>
<evidence type="ECO:0000259" key="2">
    <source>
        <dbReference type="Pfam" id="PF09335"/>
    </source>
</evidence>
<feature type="transmembrane region" description="Helical" evidence="1">
    <location>
        <begin position="171"/>
        <end position="192"/>
    </location>
</feature>
<dbReference type="PANTHER" id="PTHR42709">
    <property type="entry name" value="ALKALINE PHOSPHATASE LIKE PROTEIN"/>
    <property type="match status" value="1"/>
</dbReference>
<dbReference type="Pfam" id="PF09335">
    <property type="entry name" value="VTT_dom"/>
    <property type="match status" value="1"/>
</dbReference>
<protein>
    <submittedName>
        <fullName evidence="3">Cytochrome B</fullName>
    </submittedName>
</protein>
<feature type="transmembrane region" description="Helical" evidence="1">
    <location>
        <begin position="55"/>
        <end position="78"/>
    </location>
</feature>
<proteinExistence type="predicted"/>
<evidence type="ECO:0000256" key="1">
    <source>
        <dbReference type="SAM" id="Phobius"/>
    </source>
</evidence>
<dbReference type="InterPro" id="IPR051311">
    <property type="entry name" value="DedA_domain"/>
</dbReference>
<keyword evidence="1" id="KW-0472">Membrane</keyword>
<dbReference type="GO" id="GO:0005886">
    <property type="term" value="C:plasma membrane"/>
    <property type="evidence" value="ECO:0007669"/>
    <property type="project" value="TreeGrafter"/>
</dbReference>
<dbReference type="PANTHER" id="PTHR42709:SF11">
    <property type="entry name" value="DEDA FAMILY PROTEIN"/>
    <property type="match status" value="1"/>
</dbReference>
<feature type="domain" description="VTT" evidence="2">
    <location>
        <begin position="36"/>
        <end position="153"/>
    </location>
</feature>
<dbReference type="AlphaFoldDB" id="A0A1E5Q8B5"/>
<reference evidence="4" key="1">
    <citation type="submission" date="2016-07" db="EMBL/GenBank/DDBJ databases">
        <authorList>
            <person name="Florea S."/>
            <person name="Webb J.S."/>
            <person name="Jaromczyk J."/>
            <person name="Schardl C.L."/>
        </authorList>
    </citation>
    <scope>NUCLEOTIDE SEQUENCE [LARGE SCALE GENOMIC DNA]</scope>
    <source>
        <strain evidence="4">MV-1</strain>
    </source>
</reference>
<comment type="caution">
    <text evidence="3">The sequence shown here is derived from an EMBL/GenBank/DDBJ whole genome shotgun (WGS) entry which is preliminary data.</text>
</comment>
<dbReference type="STRING" id="28181.BEN30_09275"/>
<keyword evidence="1" id="KW-0812">Transmembrane</keyword>
<evidence type="ECO:0000313" key="3">
    <source>
        <dbReference type="EMBL" id="OEJ67603.1"/>
    </source>
</evidence>
<feature type="transmembrane region" description="Helical" evidence="1">
    <location>
        <begin position="132"/>
        <end position="151"/>
    </location>
</feature>